<keyword evidence="2" id="KW-1185">Reference proteome</keyword>
<evidence type="ECO:0000313" key="1">
    <source>
        <dbReference type="EMBL" id="KAI3749677.1"/>
    </source>
</evidence>
<gene>
    <name evidence="1" type="ORF">L2E82_20293</name>
</gene>
<protein>
    <submittedName>
        <fullName evidence="1">Uncharacterized protein</fullName>
    </submittedName>
</protein>
<accession>A0ACB9DSY0</accession>
<dbReference type="EMBL" id="CM042012">
    <property type="protein sequence ID" value="KAI3749677.1"/>
    <property type="molecule type" value="Genomic_DNA"/>
</dbReference>
<dbReference type="Proteomes" id="UP001055811">
    <property type="component" value="Linkage Group LG04"/>
</dbReference>
<evidence type="ECO:0000313" key="2">
    <source>
        <dbReference type="Proteomes" id="UP001055811"/>
    </source>
</evidence>
<sequence>MHDIMEHRKAEVLDLKQKSRIRWTVDGDENSKFFHGHINYAIRLEAPFTIEEVKAAVWACGSEKAPGPDGFTFKFIKHFWGLLCGDIMKFVRHFEDHGSISNGCNSSLITLVPKCKYPTSLVDFRPISLIGCLYKIIPKTLAGRIKQVIGTVVSEVQSAYVVGRNILDGPLIVNEVCTWAKNTDRKVLLFKVDFDKAFDSVNWGYLDSMLMQMGFGSKWRSWIRSCLSSSRSAVVVNGCPIDEFNVSKGVRQGDPLSPFLFIVAMEGLHVAMEAAKIKGIFKGVSIPNCDVSLSYLFYADDTLFMGEWSKQNIKNLARILRCFHVSSGLKPVIERFEAKLSSWKSKCLYFGGRLTLVKFVLGNLPIYYLSLFKAPSGVLVLLEKIRRRFLWGGTDDKRKIHWVSWEKVLAPKDNGGLGIGSIYALNIGLIVKCNALAGVWNNIFKAKKDILKVNLNFYDIFTMEADPNVANMETWRCSLTTNGSYTVEALRRRIDQNPCLDGNSKATWCREIPIKVLGFVWRAVLGRIPSADALSSRGVPVLSVSCGMCGEVETADHILISCRLASRVREWIYRWCGISFFSPTSSWSLLDFVKNWGMCPKKRLLLTMIIYGLFWSLWKARNDRVFKKRIASASWIFDDVMTSVFMWAKHRGKWGSCNWSSWCVSPFSCM</sequence>
<organism evidence="1 2">
    <name type="scientific">Cichorium intybus</name>
    <name type="common">Chicory</name>
    <dbReference type="NCBI Taxonomy" id="13427"/>
    <lineage>
        <taxon>Eukaryota</taxon>
        <taxon>Viridiplantae</taxon>
        <taxon>Streptophyta</taxon>
        <taxon>Embryophyta</taxon>
        <taxon>Tracheophyta</taxon>
        <taxon>Spermatophyta</taxon>
        <taxon>Magnoliopsida</taxon>
        <taxon>eudicotyledons</taxon>
        <taxon>Gunneridae</taxon>
        <taxon>Pentapetalae</taxon>
        <taxon>asterids</taxon>
        <taxon>campanulids</taxon>
        <taxon>Asterales</taxon>
        <taxon>Asteraceae</taxon>
        <taxon>Cichorioideae</taxon>
        <taxon>Cichorieae</taxon>
        <taxon>Cichoriinae</taxon>
        <taxon>Cichorium</taxon>
    </lineage>
</organism>
<proteinExistence type="predicted"/>
<name>A0ACB9DSY0_CICIN</name>
<reference evidence="2" key="1">
    <citation type="journal article" date="2022" name="Mol. Ecol. Resour.">
        <title>The genomes of chicory, endive, great burdock and yacon provide insights into Asteraceae palaeo-polyploidization history and plant inulin production.</title>
        <authorList>
            <person name="Fan W."/>
            <person name="Wang S."/>
            <person name="Wang H."/>
            <person name="Wang A."/>
            <person name="Jiang F."/>
            <person name="Liu H."/>
            <person name="Zhao H."/>
            <person name="Xu D."/>
            <person name="Zhang Y."/>
        </authorList>
    </citation>
    <scope>NUCLEOTIDE SEQUENCE [LARGE SCALE GENOMIC DNA]</scope>
    <source>
        <strain evidence="2">cv. Punajuju</strain>
    </source>
</reference>
<comment type="caution">
    <text evidence="1">The sequence shown here is derived from an EMBL/GenBank/DDBJ whole genome shotgun (WGS) entry which is preliminary data.</text>
</comment>
<reference evidence="1 2" key="2">
    <citation type="journal article" date="2022" name="Mol. Ecol. Resour.">
        <title>The genomes of chicory, endive, great burdock and yacon provide insights into Asteraceae paleo-polyploidization history and plant inulin production.</title>
        <authorList>
            <person name="Fan W."/>
            <person name="Wang S."/>
            <person name="Wang H."/>
            <person name="Wang A."/>
            <person name="Jiang F."/>
            <person name="Liu H."/>
            <person name="Zhao H."/>
            <person name="Xu D."/>
            <person name="Zhang Y."/>
        </authorList>
    </citation>
    <scope>NUCLEOTIDE SEQUENCE [LARGE SCALE GENOMIC DNA]</scope>
    <source>
        <strain evidence="2">cv. Punajuju</strain>
        <tissue evidence="1">Leaves</tissue>
    </source>
</reference>